<organism evidence="2">
    <name type="scientific">marine sediment metagenome</name>
    <dbReference type="NCBI Taxonomy" id="412755"/>
    <lineage>
        <taxon>unclassified sequences</taxon>
        <taxon>metagenomes</taxon>
        <taxon>ecological metagenomes</taxon>
    </lineage>
</organism>
<protein>
    <submittedName>
        <fullName evidence="2">Uncharacterized protein</fullName>
    </submittedName>
</protein>
<name>A0A0F9M9M5_9ZZZZ</name>
<feature type="transmembrane region" description="Helical" evidence="1">
    <location>
        <begin position="18"/>
        <end position="37"/>
    </location>
</feature>
<gene>
    <name evidence="2" type="ORF">LCGC14_1487530</name>
</gene>
<sequence length="79" mass="8803">MRLKRIEPAPVKSNTRKYFVRGAIVFAVIWALILSYVGAKVVSAATSIDGLPETFELVLDAFQIVVDFAWMFIQLAVSL</sequence>
<evidence type="ECO:0000256" key="1">
    <source>
        <dbReference type="SAM" id="Phobius"/>
    </source>
</evidence>
<keyword evidence="1" id="KW-0472">Membrane</keyword>
<dbReference type="AlphaFoldDB" id="A0A0F9M9M5"/>
<evidence type="ECO:0000313" key="2">
    <source>
        <dbReference type="EMBL" id="KKM65807.1"/>
    </source>
</evidence>
<proteinExistence type="predicted"/>
<dbReference type="EMBL" id="LAZR01010656">
    <property type="protein sequence ID" value="KKM65807.1"/>
    <property type="molecule type" value="Genomic_DNA"/>
</dbReference>
<keyword evidence="1" id="KW-0812">Transmembrane</keyword>
<accession>A0A0F9M9M5</accession>
<reference evidence="2" key="1">
    <citation type="journal article" date="2015" name="Nature">
        <title>Complex archaea that bridge the gap between prokaryotes and eukaryotes.</title>
        <authorList>
            <person name="Spang A."/>
            <person name="Saw J.H."/>
            <person name="Jorgensen S.L."/>
            <person name="Zaremba-Niedzwiedzka K."/>
            <person name="Martijn J."/>
            <person name="Lind A.E."/>
            <person name="van Eijk R."/>
            <person name="Schleper C."/>
            <person name="Guy L."/>
            <person name="Ettema T.J."/>
        </authorList>
    </citation>
    <scope>NUCLEOTIDE SEQUENCE</scope>
</reference>
<keyword evidence="1" id="KW-1133">Transmembrane helix</keyword>
<comment type="caution">
    <text evidence="2">The sequence shown here is derived from an EMBL/GenBank/DDBJ whole genome shotgun (WGS) entry which is preliminary data.</text>
</comment>